<keyword evidence="2" id="KW-1185">Reference proteome</keyword>
<dbReference type="STRING" id="98403.A0A151GE75"/>
<dbReference type="AlphaFoldDB" id="A0A151GE75"/>
<evidence type="ECO:0000313" key="2">
    <source>
        <dbReference type="Proteomes" id="UP000076580"/>
    </source>
</evidence>
<sequence length="221" mass="25376">MDAIVPSANNSLRQAAEAMSTILSRRNIHHAVIGGVAVLLLGHERQTSDLDVVIDVKNAEELDLVSDYLIEGDARFSKECLKLYFTPSEGQQSRVLIERLPIGSLGLPTQLNILRPGLVPVLHPRILILTKIKRCSWLIESTRPKSRLKFLSDESDIEFLIEWLVEHDEKIDFVGYQSPDMDRLYTAVQKMVKFWERTGKEEKAQRICLVLENRDRERIMR</sequence>
<dbReference type="EMBL" id="LAYC01000003">
    <property type="protein sequence ID" value="KYK55388.1"/>
    <property type="molecule type" value="Genomic_DNA"/>
</dbReference>
<accession>A0A151GE75</accession>
<protein>
    <submittedName>
        <fullName evidence="1">Uncharacterized protein</fullName>
    </submittedName>
</protein>
<comment type="caution">
    <text evidence="1">The sequence shown here is derived from an EMBL/GenBank/DDBJ whole genome shotgun (WGS) entry which is preliminary data.</text>
</comment>
<reference evidence="1 2" key="1">
    <citation type="journal article" date="2016" name="Sci. Rep.">
        <title>Insights into Adaptations to a Near-Obligate Nematode Endoparasitic Lifestyle from the Finished Genome of Drechmeria coniospora.</title>
        <authorList>
            <person name="Zhang L."/>
            <person name="Zhou Z."/>
            <person name="Guo Q."/>
            <person name="Fokkens L."/>
            <person name="Miskei M."/>
            <person name="Pocsi I."/>
            <person name="Zhang W."/>
            <person name="Chen M."/>
            <person name="Wang L."/>
            <person name="Sun Y."/>
            <person name="Donzelli B.G."/>
            <person name="Gibson D.M."/>
            <person name="Nelson D.R."/>
            <person name="Luo J.G."/>
            <person name="Rep M."/>
            <person name="Liu H."/>
            <person name="Yang S."/>
            <person name="Wang J."/>
            <person name="Krasnoff S.B."/>
            <person name="Xu Y."/>
            <person name="Molnar I."/>
            <person name="Lin M."/>
        </authorList>
    </citation>
    <scope>NUCLEOTIDE SEQUENCE [LARGE SCALE GENOMIC DNA]</scope>
    <source>
        <strain evidence="1 2">ARSEF 6962</strain>
    </source>
</reference>
<dbReference type="RefSeq" id="XP_040654740.1">
    <property type="nucleotide sequence ID" value="XM_040804636.1"/>
</dbReference>
<evidence type="ECO:0000313" key="1">
    <source>
        <dbReference type="EMBL" id="KYK55388.1"/>
    </source>
</evidence>
<dbReference type="Proteomes" id="UP000076580">
    <property type="component" value="Chromosome 03"/>
</dbReference>
<name>A0A151GE75_DRECN</name>
<dbReference type="Gene3D" id="3.30.460.40">
    <property type="match status" value="1"/>
</dbReference>
<dbReference type="GeneID" id="63719994"/>
<gene>
    <name evidence="1" type="ORF">DCS_07351</name>
</gene>
<proteinExistence type="predicted"/>
<dbReference type="InParanoid" id="A0A151GE75"/>
<dbReference type="InterPro" id="IPR043519">
    <property type="entry name" value="NT_sf"/>
</dbReference>
<dbReference type="SUPFAM" id="SSF81301">
    <property type="entry name" value="Nucleotidyltransferase"/>
    <property type="match status" value="1"/>
</dbReference>
<organism evidence="1 2">
    <name type="scientific">Drechmeria coniospora</name>
    <name type="common">Nematophagous fungus</name>
    <name type="synonym">Meria coniospora</name>
    <dbReference type="NCBI Taxonomy" id="98403"/>
    <lineage>
        <taxon>Eukaryota</taxon>
        <taxon>Fungi</taxon>
        <taxon>Dikarya</taxon>
        <taxon>Ascomycota</taxon>
        <taxon>Pezizomycotina</taxon>
        <taxon>Sordariomycetes</taxon>
        <taxon>Hypocreomycetidae</taxon>
        <taxon>Hypocreales</taxon>
        <taxon>Ophiocordycipitaceae</taxon>
        <taxon>Drechmeria</taxon>
    </lineage>
</organism>